<dbReference type="SUPFAM" id="SSF109604">
    <property type="entry name" value="HD-domain/PDEase-like"/>
    <property type="match status" value="1"/>
</dbReference>
<dbReference type="OrthoDB" id="598113at2"/>
<feature type="domain" description="HDOD" evidence="2">
    <location>
        <begin position="160"/>
        <end position="347"/>
    </location>
</feature>
<dbReference type="InterPro" id="IPR052340">
    <property type="entry name" value="RNase_Y/CdgJ"/>
</dbReference>
<dbReference type="CDD" id="cd00077">
    <property type="entry name" value="HDc"/>
    <property type="match status" value="1"/>
</dbReference>
<dbReference type="PROSITE" id="PS50042">
    <property type="entry name" value="CNMP_BINDING_3"/>
    <property type="match status" value="1"/>
</dbReference>
<dbReference type="Pfam" id="PF00027">
    <property type="entry name" value="cNMP_binding"/>
    <property type="match status" value="1"/>
</dbReference>
<evidence type="ECO:0000259" key="2">
    <source>
        <dbReference type="PROSITE" id="PS51833"/>
    </source>
</evidence>
<dbReference type="InterPro" id="IPR013976">
    <property type="entry name" value="HDOD"/>
</dbReference>
<dbReference type="AlphaFoldDB" id="Q2SA21"/>
<dbReference type="Gene3D" id="2.60.120.10">
    <property type="entry name" value="Jelly Rolls"/>
    <property type="match status" value="1"/>
</dbReference>
<dbReference type="Pfam" id="PF08668">
    <property type="entry name" value="HDOD"/>
    <property type="match status" value="1"/>
</dbReference>
<dbReference type="SUPFAM" id="SSF51206">
    <property type="entry name" value="cAMP-binding domain-like"/>
    <property type="match status" value="1"/>
</dbReference>
<dbReference type="PANTHER" id="PTHR33525:SF3">
    <property type="entry name" value="RIBONUCLEASE Y"/>
    <property type="match status" value="1"/>
</dbReference>
<gene>
    <name evidence="3" type="ordered locus">HCH_05853</name>
</gene>
<accession>Q2SA21</accession>
<keyword evidence="4" id="KW-1185">Reference proteome</keyword>
<evidence type="ECO:0000313" key="3">
    <source>
        <dbReference type="EMBL" id="ABC32503.1"/>
    </source>
</evidence>
<organism evidence="3 4">
    <name type="scientific">Hahella chejuensis (strain KCTC 2396)</name>
    <dbReference type="NCBI Taxonomy" id="349521"/>
    <lineage>
        <taxon>Bacteria</taxon>
        <taxon>Pseudomonadati</taxon>
        <taxon>Pseudomonadota</taxon>
        <taxon>Gammaproteobacteria</taxon>
        <taxon>Oceanospirillales</taxon>
        <taxon>Hahellaceae</taxon>
        <taxon>Hahella</taxon>
    </lineage>
</organism>
<feature type="domain" description="Cyclic nucleotide-binding" evidence="1">
    <location>
        <begin position="21"/>
        <end position="119"/>
    </location>
</feature>
<evidence type="ECO:0000259" key="1">
    <source>
        <dbReference type="PROSITE" id="PS50042"/>
    </source>
</evidence>
<dbReference type="eggNOG" id="COG0664">
    <property type="taxonomic scope" value="Bacteria"/>
</dbReference>
<sequence>MSSESLDQASSNLSRLKHFSLLAKLSDPQLVVLSSRADYRRFSKGAKILDLGSKDSYDYFLLEGEVALTAEDGRTALIAAASQAARQPIAHLQPRRYEVKAKSPCVMLVVDQPTLTRMLKDAPLDYQIGEGVSQVDRTEHPAYSLVTSFYQDLNAHRLTLPSLPDMAMRIRHVTEQPNFHLNDIAKVIVRDPVLTAKLIRSANSPLYRGFKEIECCEDAVVRLGLDTTRQLITIFTLREIFRSKNAMLQKRMTKLWRHSSDVGAISFVLARMTPGIKPEQALLAGILHDIGVVPVIMYAEEHPALRTHEDMLESLIMELRQEIGCALLESWEFPDAFVAAARHAEDYMYDSGQETPTYADLVIVAQIHSYIGKPEHGSIPPLDQVPAFHKLALGELSPQRSLQVLQMAEEEINSVRRLLMD</sequence>
<dbReference type="Proteomes" id="UP000000238">
    <property type="component" value="Chromosome"/>
</dbReference>
<dbReference type="InterPro" id="IPR018490">
    <property type="entry name" value="cNMP-bd_dom_sf"/>
</dbReference>
<proteinExistence type="predicted"/>
<dbReference type="PROSITE" id="PS51833">
    <property type="entry name" value="HDOD"/>
    <property type="match status" value="1"/>
</dbReference>
<dbReference type="STRING" id="349521.HCH_05853"/>
<dbReference type="CDD" id="cd00038">
    <property type="entry name" value="CAP_ED"/>
    <property type="match status" value="1"/>
</dbReference>
<dbReference type="InterPro" id="IPR014710">
    <property type="entry name" value="RmlC-like_jellyroll"/>
</dbReference>
<dbReference type="KEGG" id="hch:HCH_05853"/>
<name>Q2SA21_HAHCH</name>
<dbReference type="RefSeq" id="WP_011399562.1">
    <property type="nucleotide sequence ID" value="NC_007645.1"/>
</dbReference>
<dbReference type="eggNOG" id="COG1639">
    <property type="taxonomic scope" value="Bacteria"/>
</dbReference>
<dbReference type="HOGENOM" id="CLU_048246_1_2_6"/>
<evidence type="ECO:0000313" key="4">
    <source>
        <dbReference type="Proteomes" id="UP000000238"/>
    </source>
</evidence>
<dbReference type="Gene3D" id="1.10.3210.10">
    <property type="entry name" value="Hypothetical protein af1432"/>
    <property type="match status" value="1"/>
</dbReference>
<dbReference type="InterPro" id="IPR000595">
    <property type="entry name" value="cNMP-bd_dom"/>
</dbReference>
<dbReference type="PANTHER" id="PTHR33525">
    <property type="match status" value="1"/>
</dbReference>
<dbReference type="InterPro" id="IPR003607">
    <property type="entry name" value="HD/PDEase_dom"/>
</dbReference>
<dbReference type="EMBL" id="CP000155">
    <property type="protein sequence ID" value="ABC32503.1"/>
    <property type="molecule type" value="Genomic_DNA"/>
</dbReference>
<reference evidence="3 4" key="1">
    <citation type="journal article" date="2005" name="Nucleic Acids Res.">
        <title>Genomic blueprint of Hahella chejuensis, a marine microbe producing an algicidal agent.</title>
        <authorList>
            <person name="Jeong H."/>
            <person name="Yim J.H."/>
            <person name="Lee C."/>
            <person name="Choi S.-H."/>
            <person name="Park Y.K."/>
            <person name="Yoon S.H."/>
            <person name="Hur C.-G."/>
            <person name="Kang H.-Y."/>
            <person name="Kim D."/>
            <person name="Lee H.H."/>
            <person name="Park K.H."/>
            <person name="Park S.-H."/>
            <person name="Park H.-S."/>
            <person name="Lee H.K."/>
            <person name="Oh T.K."/>
            <person name="Kim J.F."/>
        </authorList>
    </citation>
    <scope>NUCLEOTIDE SEQUENCE [LARGE SCALE GENOMIC DNA]</scope>
    <source>
        <strain evidence="3 4">KCTC 2396</strain>
    </source>
</reference>
<protein>
    <submittedName>
        <fullName evidence="3">Predicted signal transduction protein</fullName>
    </submittedName>
</protein>